<reference evidence="1" key="1">
    <citation type="submission" date="2014-05" db="EMBL/GenBank/DDBJ databases">
        <authorList>
            <person name="Chronopoulou M."/>
        </authorList>
    </citation>
    <scope>NUCLEOTIDE SEQUENCE</scope>
    <source>
        <tissue evidence="1">Whole organism</tissue>
    </source>
</reference>
<accession>A0A0K2V157</accession>
<evidence type="ECO:0000313" key="1">
    <source>
        <dbReference type="EMBL" id="CDW44248.1"/>
    </source>
</evidence>
<dbReference type="EMBL" id="HACA01026887">
    <property type="protein sequence ID" value="CDW44248.1"/>
    <property type="molecule type" value="Transcribed_RNA"/>
</dbReference>
<name>A0A0K2V157_LEPSM</name>
<proteinExistence type="predicted"/>
<protein>
    <submittedName>
        <fullName evidence="1">Uncharacterized protein</fullName>
    </submittedName>
</protein>
<organism evidence="1">
    <name type="scientific">Lepeophtheirus salmonis</name>
    <name type="common">Salmon louse</name>
    <name type="synonym">Caligus salmonis</name>
    <dbReference type="NCBI Taxonomy" id="72036"/>
    <lineage>
        <taxon>Eukaryota</taxon>
        <taxon>Metazoa</taxon>
        <taxon>Ecdysozoa</taxon>
        <taxon>Arthropoda</taxon>
        <taxon>Crustacea</taxon>
        <taxon>Multicrustacea</taxon>
        <taxon>Hexanauplia</taxon>
        <taxon>Copepoda</taxon>
        <taxon>Siphonostomatoida</taxon>
        <taxon>Caligidae</taxon>
        <taxon>Lepeophtheirus</taxon>
    </lineage>
</organism>
<dbReference type="AlphaFoldDB" id="A0A0K2V157"/>
<sequence length="65" mass="7732">MHKNFPLQLLALHQRYLRPGIVLKNTIHKNYRFCFIAIFKQSSPSQWRLELSGRKHYSNVAVAQH</sequence>